<name>A0ABR0EC96_ZASCE</name>
<comment type="cofactor">
    <cofactor evidence="1">
        <name>pyridoxal 5'-phosphate</name>
        <dbReference type="ChEBI" id="CHEBI:597326"/>
    </cofactor>
</comment>
<evidence type="ECO:0000256" key="2">
    <source>
        <dbReference type="ARBA" id="ARBA00010008"/>
    </source>
</evidence>
<dbReference type="SUPFAM" id="SSF53383">
    <property type="entry name" value="PLP-dependent transferases"/>
    <property type="match status" value="1"/>
</dbReference>
<evidence type="ECO:0000256" key="3">
    <source>
        <dbReference type="ARBA" id="ARBA00022679"/>
    </source>
</evidence>
<evidence type="ECO:0000313" key="7">
    <source>
        <dbReference type="Proteomes" id="UP001305779"/>
    </source>
</evidence>
<organism evidence="6 7">
    <name type="scientific">Zasmidium cellare</name>
    <name type="common">Wine cellar mold</name>
    <name type="synonym">Racodium cellare</name>
    <dbReference type="NCBI Taxonomy" id="395010"/>
    <lineage>
        <taxon>Eukaryota</taxon>
        <taxon>Fungi</taxon>
        <taxon>Dikarya</taxon>
        <taxon>Ascomycota</taxon>
        <taxon>Pezizomycotina</taxon>
        <taxon>Dothideomycetes</taxon>
        <taxon>Dothideomycetidae</taxon>
        <taxon>Mycosphaerellales</taxon>
        <taxon>Mycosphaerellaceae</taxon>
        <taxon>Zasmidium</taxon>
    </lineage>
</organism>
<sequence length="509" mass="56641">MGSIEDVPDQAFKATPKNDQFWKSIQDHKARDRILDEAVKHVESHKLKAQAMQNGSAFDRNLEEVLDQRRSSQNLATLHRWDHAVDFSSNDFLSLASNGILREEFLKEIARYPDFRLGSTGSRLLDGNNPYCEALEEEIATFHGAETAILVSSGYDANCAIFCGIPRPGDVIVYDELIHASVQDGMKHSLTETSIPFRHNDPNSFRDVLDDIEETYPLVRKGQRCVLIAVESVYSMDGDVCPLKSLVEIAGEVFPKKNVAFAVDEAHSTGLMGIQGRGLVSDLGLEKEIAIRLHTFGKGMSTTGAAILSNGTVKNMLLNFARPLIYTTAPSFPMLAAIKAGYNLLKTDQLTPLKENMQNLVTHFHNKILEDPEWKAITKAGTCSIPLFDNWEKRDYITQFVPVWTREKYNYFLSIHLLNDNFSAIPINPPVVPRGTGRVRLIIHAGNTIEQVEELAASILTWAKEMHAIETGKTKERLPAVAKKLQLLMAASGHDMSDIPATAGNPFLE</sequence>
<dbReference type="Gene3D" id="3.40.640.10">
    <property type="entry name" value="Type I PLP-dependent aspartate aminotransferase-like (Major domain)"/>
    <property type="match status" value="1"/>
</dbReference>
<gene>
    <name evidence="6" type="ORF">PRZ48_009193</name>
</gene>
<dbReference type="EMBL" id="JAXOVC010000007">
    <property type="protein sequence ID" value="KAK4498683.1"/>
    <property type="molecule type" value="Genomic_DNA"/>
</dbReference>
<dbReference type="InterPro" id="IPR004839">
    <property type="entry name" value="Aminotransferase_I/II_large"/>
</dbReference>
<keyword evidence="4" id="KW-0663">Pyridoxal phosphate</keyword>
<evidence type="ECO:0000256" key="1">
    <source>
        <dbReference type="ARBA" id="ARBA00001933"/>
    </source>
</evidence>
<dbReference type="Gene3D" id="3.90.1150.10">
    <property type="entry name" value="Aspartate Aminotransferase, domain 1"/>
    <property type="match status" value="1"/>
</dbReference>
<comment type="caution">
    <text evidence="6">The sequence shown here is derived from an EMBL/GenBank/DDBJ whole genome shotgun (WGS) entry which is preliminary data.</text>
</comment>
<evidence type="ECO:0000313" key="6">
    <source>
        <dbReference type="EMBL" id="KAK4498683.1"/>
    </source>
</evidence>
<dbReference type="PANTHER" id="PTHR13693">
    <property type="entry name" value="CLASS II AMINOTRANSFERASE/8-AMINO-7-OXONONANOATE SYNTHASE"/>
    <property type="match status" value="1"/>
</dbReference>
<dbReference type="InterPro" id="IPR050087">
    <property type="entry name" value="AON_synthase_class-II"/>
</dbReference>
<dbReference type="PANTHER" id="PTHR13693:SF77">
    <property type="entry name" value="8-AMINO-7-OXONONANOATE SYNTHASE"/>
    <property type="match status" value="1"/>
</dbReference>
<accession>A0ABR0EC96</accession>
<evidence type="ECO:0000256" key="4">
    <source>
        <dbReference type="ARBA" id="ARBA00022898"/>
    </source>
</evidence>
<comment type="similarity">
    <text evidence="2">Belongs to the class-II pyridoxal-phosphate-dependent aminotransferase family. BioF subfamily.</text>
</comment>
<reference evidence="6 7" key="1">
    <citation type="journal article" date="2023" name="G3 (Bethesda)">
        <title>A chromosome-level genome assembly of Zasmidium syzygii isolated from banana leaves.</title>
        <authorList>
            <person name="van Westerhoven A.C."/>
            <person name="Mehrabi R."/>
            <person name="Talebi R."/>
            <person name="Steentjes M.B.F."/>
            <person name="Corcolon B."/>
            <person name="Chong P.A."/>
            <person name="Kema G.H.J."/>
            <person name="Seidl M.F."/>
        </authorList>
    </citation>
    <scope>NUCLEOTIDE SEQUENCE [LARGE SCALE GENOMIC DNA]</scope>
    <source>
        <strain evidence="6 7">P124</strain>
    </source>
</reference>
<dbReference type="InterPro" id="IPR015421">
    <property type="entry name" value="PyrdxlP-dep_Trfase_major"/>
</dbReference>
<proteinExistence type="inferred from homology"/>
<dbReference type="InterPro" id="IPR015424">
    <property type="entry name" value="PyrdxlP-dep_Trfase"/>
</dbReference>
<keyword evidence="3" id="KW-0808">Transferase</keyword>
<evidence type="ECO:0000259" key="5">
    <source>
        <dbReference type="Pfam" id="PF00155"/>
    </source>
</evidence>
<protein>
    <recommendedName>
        <fullName evidence="5">Aminotransferase class I/classII large domain-containing protein</fullName>
    </recommendedName>
</protein>
<dbReference type="Pfam" id="PF00155">
    <property type="entry name" value="Aminotran_1_2"/>
    <property type="match status" value="1"/>
</dbReference>
<feature type="domain" description="Aminotransferase class I/classII large" evidence="5">
    <location>
        <begin position="84"/>
        <end position="459"/>
    </location>
</feature>
<dbReference type="InterPro" id="IPR015422">
    <property type="entry name" value="PyrdxlP-dep_Trfase_small"/>
</dbReference>
<keyword evidence="7" id="KW-1185">Reference proteome</keyword>
<dbReference type="Proteomes" id="UP001305779">
    <property type="component" value="Unassembled WGS sequence"/>
</dbReference>